<feature type="compositionally biased region" description="Low complexity" evidence="6">
    <location>
        <begin position="291"/>
        <end position="300"/>
    </location>
</feature>
<dbReference type="SUPFAM" id="SSF47459">
    <property type="entry name" value="HLH, helix-loop-helix DNA-binding domain"/>
    <property type="match status" value="1"/>
</dbReference>
<evidence type="ECO:0000256" key="2">
    <source>
        <dbReference type="ARBA" id="ARBA00023015"/>
    </source>
</evidence>
<dbReference type="OrthoDB" id="6371181at2759"/>
<evidence type="ECO:0000313" key="9">
    <source>
        <dbReference type="EMBL" id="CAH0555518.1"/>
    </source>
</evidence>
<evidence type="ECO:0008006" key="11">
    <source>
        <dbReference type="Google" id="ProtNLM"/>
    </source>
</evidence>
<feature type="region of interest" description="Disordered" evidence="6">
    <location>
        <begin position="176"/>
        <end position="242"/>
    </location>
</feature>
<evidence type="ECO:0000256" key="5">
    <source>
        <dbReference type="ARBA" id="ARBA00023242"/>
    </source>
</evidence>
<dbReference type="SMART" id="SM00511">
    <property type="entry name" value="ORANGE"/>
    <property type="match status" value="1"/>
</dbReference>
<dbReference type="Proteomes" id="UP001154078">
    <property type="component" value="Chromosome 4"/>
</dbReference>
<feature type="domain" description="BHLH" evidence="7">
    <location>
        <begin position="70"/>
        <end position="125"/>
    </location>
</feature>
<organism evidence="9 10">
    <name type="scientific">Brassicogethes aeneus</name>
    <name type="common">Rape pollen beetle</name>
    <name type="synonym">Meligethes aeneus</name>
    <dbReference type="NCBI Taxonomy" id="1431903"/>
    <lineage>
        <taxon>Eukaryota</taxon>
        <taxon>Metazoa</taxon>
        <taxon>Ecdysozoa</taxon>
        <taxon>Arthropoda</taxon>
        <taxon>Hexapoda</taxon>
        <taxon>Insecta</taxon>
        <taxon>Pterygota</taxon>
        <taxon>Neoptera</taxon>
        <taxon>Endopterygota</taxon>
        <taxon>Coleoptera</taxon>
        <taxon>Polyphaga</taxon>
        <taxon>Cucujiformia</taxon>
        <taxon>Nitidulidae</taxon>
        <taxon>Meligethinae</taxon>
        <taxon>Brassicogethes</taxon>
    </lineage>
</organism>
<evidence type="ECO:0000256" key="3">
    <source>
        <dbReference type="ARBA" id="ARBA00023125"/>
    </source>
</evidence>
<dbReference type="SMART" id="SM00353">
    <property type="entry name" value="HLH"/>
    <property type="match status" value="1"/>
</dbReference>
<protein>
    <recommendedName>
        <fullName evidence="11">Transcription factor cwo</fullName>
    </recommendedName>
</protein>
<evidence type="ECO:0000259" key="7">
    <source>
        <dbReference type="PROSITE" id="PS50888"/>
    </source>
</evidence>
<evidence type="ECO:0000256" key="1">
    <source>
        <dbReference type="ARBA" id="ARBA00004123"/>
    </source>
</evidence>
<reference evidence="9" key="1">
    <citation type="submission" date="2021-12" db="EMBL/GenBank/DDBJ databases">
        <authorList>
            <person name="King R."/>
        </authorList>
    </citation>
    <scope>NUCLEOTIDE SEQUENCE</scope>
</reference>
<keyword evidence="4" id="KW-0804">Transcription</keyword>
<dbReference type="Pfam" id="PF07527">
    <property type="entry name" value="Hairy_orange"/>
    <property type="match status" value="1"/>
</dbReference>
<dbReference type="InterPro" id="IPR036638">
    <property type="entry name" value="HLH_DNA-bd_sf"/>
</dbReference>
<evidence type="ECO:0000313" key="10">
    <source>
        <dbReference type="Proteomes" id="UP001154078"/>
    </source>
</evidence>
<dbReference type="EMBL" id="OV121135">
    <property type="protein sequence ID" value="CAH0555518.1"/>
    <property type="molecule type" value="Genomic_DNA"/>
</dbReference>
<keyword evidence="10" id="KW-1185">Reference proteome</keyword>
<dbReference type="GO" id="GO:0046983">
    <property type="term" value="F:protein dimerization activity"/>
    <property type="evidence" value="ECO:0007669"/>
    <property type="project" value="InterPro"/>
</dbReference>
<feature type="compositionally biased region" description="Polar residues" evidence="6">
    <location>
        <begin position="281"/>
        <end position="290"/>
    </location>
</feature>
<evidence type="ECO:0000259" key="8">
    <source>
        <dbReference type="PROSITE" id="PS51054"/>
    </source>
</evidence>
<proteinExistence type="predicted"/>
<accession>A0A9P0B5S6</accession>
<keyword evidence="5" id="KW-0539">Nucleus</keyword>
<dbReference type="Pfam" id="PF00010">
    <property type="entry name" value="HLH"/>
    <property type="match status" value="1"/>
</dbReference>
<dbReference type="Gene3D" id="4.10.280.10">
    <property type="entry name" value="Helix-loop-helix DNA-binding domain"/>
    <property type="match status" value="1"/>
</dbReference>
<keyword evidence="2" id="KW-0805">Transcription regulation</keyword>
<gene>
    <name evidence="9" type="ORF">MELIAE_LOCUS6874</name>
</gene>
<dbReference type="InterPro" id="IPR050370">
    <property type="entry name" value="HES_HEY"/>
</dbReference>
<dbReference type="GO" id="GO:0006355">
    <property type="term" value="P:regulation of DNA-templated transcription"/>
    <property type="evidence" value="ECO:0007669"/>
    <property type="project" value="InterPro"/>
</dbReference>
<feature type="compositionally biased region" description="Basic and acidic residues" evidence="6">
    <location>
        <begin position="270"/>
        <end position="280"/>
    </location>
</feature>
<sequence length="417" mass="47767">MDMTHTYWEDVGNSNNQRVKFESSINEEPNRIKDDRSLYCCDGNLNFQTATCSEDDCEYGSFKKNKVTRQDPMSHRIIEKRRRDRMNNCLADLSRLIPTEYLKKGRGRIEKTEIIEMAIKHMKYLQQEHVAPTEHYRLGYQECMSETMRFMVEVEGHSPREAICARLLSHLQKHCTDTVSRGPNMPPQQMPSLSPDQMPVHPQESAKQAAAEYQLPKQEPEQNNNNGNGYSTTPSESDYDKHNESGALYKYKTNIKLRFNQDVNGGQEVPNKRPKLENGRRNSVTSLENQSSSHSSPPSSELCTEASHRRSPSDSTASTNHIEQQARAEVIHGYSPMIKSPPLTNFNVPIFALHAKGSYYVPLTIDYKTLMPFLQNFNILEVLQPVHSVVLHPVTISVNFQPSYSSELNGKYKSEWH</sequence>
<dbReference type="CDD" id="cd11440">
    <property type="entry name" value="bHLH-O_Cwo_like"/>
    <property type="match status" value="1"/>
</dbReference>
<dbReference type="Gene3D" id="6.10.250.980">
    <property type="match status" value="1"/>
</dbReference>
<comment type="subcellular location">
    <subcellularLocation>
        <location evidence="1">Nucleus</location>
    </subcellularLocation>
</comment>
<name>A0A9P0B5S6_BRAAE</name>
<dbReference type="SUPFAM" id="SSF158457">
    <property type="entry name" value="Orange domain-like"/>
    <property type="match status" value="1"/>
</dbReference>
<dbReference type="PROSITE" id="PS50888">
    <property type="entry name" value="BHLH"/>
    <property type="match status" value="1"/>
</dbReference>
<dbReference type="GO" id="GO:0005634">
    <property type="term" value="C:nucleus"/>
    <property type="evidence" value="ECO:0007669"/>
    <property type="project" value="UniProtKB-SubCell"/>
</dbReference>
<dbReference type="InterPro" id="IPR003650">
    <property type="entry name" value="Orange_dom"/>
</dbReference>
<keyword evidence="3" id="KW-0238">DNA-binding</keyword>
<dbReference type="InterPro" id="IPR011598">
    <property type="entry name" value="bHLH_dom"/>
</dbReference>
<evidence type="ECO:0000256" key="4">
    <source>
        <dbReference type="ARBA" id="ARBA00023163"/>
    </source>
</evidence>
<dbReference type="GO" id="GO:0003677">
    <property type="term" value="F:DNA binding"/>
    <property type="evidence" value="ECO:0007669"/>
    <property type="project" value="UniProtKB-KW"/>
</dbReference>
<dbReference type="AlphaFoldDB" id="A0A9P0B5S6"/>
<feature type="domain" description="Orange" evidence="8">
    <location>
        <begin position="136"/>
        <end position="171"/>
    </location>
</feature>
<evidence type="ECO:0000256" key="6">
    <source>
        <dbReference type="SAM" id="MobiDB-lite"/>
    </source>
</evidence>
<feature type="region of interest" description="Disordered" evidence="6">
    <location>
        <begin position="261"/>
        <end position="321"/>
    </location>
</feature>
<dbReference type="PROSITE" id="PS51054">
    <property type="entry name" value="ORANGE"/>
    <property type="match status" value="1"/>
</dbReference>
<dbReference type="FunFam" id="4.10.280.10:FF:000079">
    <property type="entry name" value="CLUMA_CG001539, isoform A"/>
    <property type="match status" value="1"/>
</dbReference>
<dbReference type="PANTHER" id="PTHR10985">
    <property type="entry name" value="BASIC HELIX-LOOP-HELIX TRANSCRIPTION FACTOR, HES-RELATED"/>
    <property type="match status" value="1"/>
</dbReference>